<dbReference type="InterPro" id="IPR016186">
    <property type="entry name" value="C-type_lectin-like/link_sf"/>
</dbReference>
<sequence>KENLSSKLSVELEGEKGKQSEGNVRLYRTGCFLLITICLVLLLVVMILGVKREHLQPWVTVKTNYSWLDYDCNTKAVEKAIFLMIGIYILGFSPFFPDLGCQRCSDGWLTYGRSCFYLSTYRLTWDESVNNCTSRGGSLAVITSQEVQVFLTEKETQYYWIGLRKRESTWAWVNGTVLQKSYWQEKPQSQDCGILSGKNPPEKNWITASCQSNTYFICQVMF</sequence>
<accession>A0A3Q3RDU8</accession>
<comment type="subcellular location">
    <subcellularLocation>
        <location evidence="1">Cell membrane</location>
        <topology evidence="1">Single-pass type II membrane protein</topology>
    </subcellularLocation>
</comment>
<dbReference type="InterPro" id="IPR050828">
    <property type="entry name" value="C-type_lectin/matrix_domain"/>
</dbReference>
<reference evidence="4" key="2">
    <citation type="submission" date="2025-09" db="UniProtKB">
        <authorList>
            <consortium name="Ensembl"/>
        </authorList>
    </citation>
    <scope>IDENTIFICATION</scope>
</reference>
<evidence type="ECO:0000313" key="5">
    <source>
        <dbReference type="Proteomes" id="UP000261600"/>
    </source>
</evidence>
<keyword evidence="2" id="KW-1133">Transmembrane helix</keyword>
<evidence type="ECO:0000256" key="2">
    <source>
        <dbReference type="SAM" id="Phobius"/>
    </source>
</evidence>
<dbReference type="InterPro" id="IPR016187">
    <property type="entry name" value="CTDL_fold"/>
</dbReference>
<feature type="domain" description="C-type lectin" evidence="3">
    <location>
        <begin position="111"/>
        <end position="219"/>
    </location>
</feature>
<dbReference type="Gene3D" id="3.10.100.10">
    <property type="entry name" value="Mannose-Binding Protein A, subunit A"/>
    <property type="match status" value="1"/>
</dbReference>
<dbReference type="PANTHER" id="PTHR45710">
    <property type="entry name" value="C-TYPE LECTIN DOMAIN-CONTAINING PROTEIN 180"/>
    <property type="match status" value="1"/>
</dbReference>
<dbReference type="Proteomes" id="UP000261600">
    <property type="component" value="Unplaced"/>
</dbReference>
<proteinExistence type="predicted"/>
<dbReference type="AlphaFoldDB" id="A0A3Q3RDU8"/>
<dbReference type="Pfam" id="PF00059">
    <property type="entry name" value="Lectin_C"/>
    <property type="match status" value="1"/>
</dbReference>
<keyword evidence="2" id="KW-0472">Membrane</keyword>
<evidence type="ECO:0000256" key="1">
    <source>
        <dbReference type="ARBA" id="ARBA00004401"/>
    </source>
</evidence>
<reference evidence="4" key="1">
    <citation type="submission" date="2025-08" db="UniProtKB">
        <authorList>
            <consortium name="Ensembl"/>
        </authorList>
    </citation>
    <scope>IDENTIFICATION</scope>
</reference>
<feature type="transmembrane region" description="Helical" evidence="2">
    <location>
        <begin position="26"/>
        <end position="48"/>
    </location>
</feature>
<evidence type="ECO:0000259" key="3">
    <source>
        <dbReference type="PROSITE" id="PS50041"/>
    </source>
</evidence>
<protein>
    <recommendedName>
        <fullName evidence="3">C-type lectin domain-containing protein</fullName>
    </recommendedName>
</protein>
<feature type="transmembrane region" description="Helical" evidence="2">
    <location>
        <begin position="80"/>
        <end position="96"/>
    </location>
</feature>
<dbReference type="SUPFAM" id="SSF56436">
    <property type="entry name" value="C-type lectin-like"/>
    <property type="match status" value="1"/>
</dbReference>
<keyword evidence="2" id="KW-0812">Transmembrane</keyword>
<dbReference type="Ensembl" id="ENSMALT00000033197.1">
    <property type="protein sequence ID" value="ENSMALP00000032637.1"/>
    <property type="gene ID" value="ENSMALG00000022460.1"/>
</dbReference>
<dbReference type="PANTHER" id="PTHR45710:SF28">
    <property type="entry name" value="C-TYPE LECTIN DOMAIN FAMILY 4 MEMBER C ISOFORM 1"/>
    <property type="match status" value="1"/>
</dbReference>
<dbReference type="SMART" id="SM00034">
    <property type="entry name" value="CLECT"/>
    <property type="match status" value="1"/>
</dbReference>
<dbReference type="GO" id="GO:0005886">
    <property type="term" value="C:plasma membrane"/>
    <property type="evidence" value="ECO:0007669"/>
    <property type="project" value="UniProtKB-SubCell"/>
</dbReference>
<organism evidence="4 5">
    <name type="scientific">Monopterus albus</name>
    <name type="common">Swamp eel</name>
    <dbReference type="NCBI Taxonomy" id="43700"/>
    <lineage>
        <taxon>Eukaryota</taxon>
        <taxon>Metazoa</taxon>
        <taxon>Chordata</taxon>
        <taxon>Craniata</taxon>
        <taxon>Vertebrata</taxon>
        <taxon>Euteleostomi</taxon>
        <taxon>Actinopterygii</taxon>
        <taxon>Neopterygii</taxon>
        <taxon>Teleostei</taxon>
        <taxon>Neoteleostei</taxon>
        <taxon>Acanthomorphata</taxon>
        <taxon>Anabantaria</taxon>
        <taxon>Synbranchiformes</taxon>
        <taxon>Synbranchidae</taxon>
        <taxon>Monopterus</taxon>
    </lineage>
</organism>
<name>A0A3Q3RDU8_MONAL</name>
<dbReference type="InterPro" id="IPR001304">
    <property type="entry name" value="C-type_lectin-like"/>
</dbReference>
<evidence type="ECO:0000313" key="4">
    <source>
        <dbReference type="Ensembl" id="ENSMALP00000032637.1"/>
    </source>
</evidence>
<keyword evidence="5" id="KW-1185">Reference proteome</keyword>
<dbReference type="PROSITE" id="PS50041">
    <property type="entry name" value="C_TYPE_LECTIN_2"/>
    <property type="match status" value="1"/>
</dbReference>